<dbReference type="InterPro" id="IPR007487">
    <property type="entry name" value="ABC_transpt-TYRBP-like"/>
</dbReference>
<keyword evidence="1" id="KW-0732">Signal</keyword>
<feature type="signal peptide" evidence="1">
    <location>
        <begin position="1"/>
        <end position="19"/>
    </location>
</feature>
<gene>
    <name evidence="2" type="ORF">Q8A64_13650</name>
</gene>
<dbReference type="PANTHER" id="PTHR35271:SF1">
    <property type="entry name" value="ABC TRANSPORTER, SUBSTRATE-BINDING LIPOPROTEIN"/>
    <property type="match status" value="1"/>
</dbReference>
<dbReference type="Proteomes" id="UP001225596">
    <property type="component" value="Unassembled WGS sequence"/>
</dbReference>
<dbReference type="Pfam" id="PF04392">
    <property type="entry name" value="ABC_sub_bind"/>
    <property type="match status" value="1"/>
</dbReference>
<dbReference type="Gene3D" id="3.40.50.2300">
    <property type="match status" value="2"/>
</dbReference>
<name>A0ABU1BR04_9BURK</name>
<accession>A0ABU1BR04</accession>
<dbReference type="RefSeq" id="WP_338437390.1">
    <property type="nucleotide sequence ID" value="NZ_JAUYVH010000009.1"/>
</dbReference>
<comment type="caution">
    <text evidence="2">The sequence shown here is derived from an EMBL/GenBank/DDBJ whole genome shotgun (WGS) entry which is preliminary data.</text>
</comment>
<keyword evidence="3" id="KW-1185">Reference proteome</keyword>
<evidence type="ECO:0000313" key="2">
    <source>
        <dbReference type="EMBL" id="MDQ9171453.1"/>
    </source>
</evidence>
<organism evidence="2 3">
    <name type="scientific">Keguizhuia sedimenti</name>
    <dbReference type="NCBI Taxonomy" id="3064264"/>
    <lineage>
        <taxon>Bacteria</taxon>
        <taxon>Pseudomonadati</taxon>
        <taxon>Pseudomonadota</taxon>
        <taxon>Betaproteobacteria</taxon>
        <taxon>Burkholderiales</taxon>
        <taxon>Oxalobacteraceae</taxon>
        <taxon>Keguizhuia</taxon>
    </lineage>
</organism>
<evidence type="ECO:0000313" key="3">
    <source>
        <dbReference type="Proteomes" id="UP001225596"/>
    </source>
</evidence>
<evidence type="ECO:0000256" key="1">
    <source>
        <dbReference type="SAM" id="SignalP"/>
    </source>
</evidence>
<dbReference type="PANTHER" id="PTHR35271">
    <property type="entry name" value="ABC TRANSPORTER, SUBSTRATE-BINDING LIPOPROTEIN-RELATED"/>
    <property type="match status" value="1"/>
</dbReference>
<dbReference type="EMBL" id="JAUYVH010000009">
    <property type="protein sequence ID" value="MDQ9171453.1"/>
    <property type="molecule type" value="Genomic_DNA"/>
</dbReference>
<reference evidence="2 3" key="1">
    <citation type="submission" date="2023-08" db="EMBL/GenBank/DDBJ databases">
        <title>Oxalobacteraceae gen .nov., isolated from river sludge outside the plant.</title>
        <authorList>
            <person name="Zhao S.Y."/>
        </authorList>
    </citation>
    <scope>NUCLEOTIDE SEQUENCE [LARGE SCALE GENOMIC DNA]</scope>
    <source>
        <strain evidence="2 3">R-40</strain>
    </source>
</reference>
<proteinExistence type="predicted"/>
<feature type="chain" id="PRO_5046314201" evidence="1">
    <location>
        <begin position="20"/>
        <end position="296"/>
    </location>
</feature>
<protein>
    <submittedName>
        <fullName evidence="2">ABC transporter substrate binding protein</fullName>
    </submittedName>
</protein>
<sequence length="296" mass="32033">MLLRLLLAFVMMTAGTAHADIILLLSDEKPSITGVGEAIHASYSKKVEVFNLKGNRNRDNQVARAVLDSDIQHVIAVGLQAAQLARNKLSSKQVVFCQVLNFEEFDLVTPWMKGISALPSLTKQFAAWKQLDPSLRRIGVITGRNNKYLTSEAEAAAKKNGLELVHVEAASERAVMFAAQELYDKKIQGIWLAPDSSILSQRSVMDLMSFSAKHSLQVLSFSSALLSEGALISTAPDFGEIARLAIERVKKTQDAPSIPGDGIHPLTGAKVIISSTAASRFGLGIPTKLRGQADVQ</sequence>